<dbReference type="PANTHER" id="PTHR46423">
    <property type="entry name" value="RNA POLYMERASE II-ASSOCIATED PROTEIN 3"/>
    <property type="match status" value="1"/>
</dbReference>
<feature type="compositionally biased region" description="Basic and acidic residues" evidence="3">
    <location>
        <begin position="222"/>
        <end position="242"/>
    </location>
</feature>
<keyword evidence="4" id="KW-1133">Transmembrane helix</keyword>
<sequence length="627" mass="71139">MAPKYSHVKKRPTPRKKQSNKDKDDSIVISGNPHVDRNLTQAFSAVSKLERTIARILLLRYEQDIARLFSTRLYTVSLVHLPTLVMRCVSLGGPGWAAHNADSEEIKDFFRAVISMDMRQAGERVATKSVLWSYTALRHFALSNNVPICQKRGLHSLRLLPHYDALKAHLDSLEAQPIPQFSKPPHLGPLLEGEAALEEACEIKFGLKSPNGKSKKGKNKGKGKENENQNESDVNRDRDKGKGTGMGKGNDKYTPPYSDPSGDPYDPDWRPKVLLSYEKLVQTLWRVAKEFDVRGYGLMLREKLTSKWCDCGCSTDHLGEVCERTVREEEEWVYERAQMQGHLHPHSHSHSNAHSHSLGCGAPRGKGKGKQREWDGRGSGVFGWDTSEEEDIWEVELDFGGGPGPGPGGFGHRDEDVEADGSDDDNDDEGHEHGRRHPHGNGHGHRSKQRRDKVLESKPKQQQQSQNPSPHEIALSDLPLSEMSISEIMEFRYLRAEKEKELGNAAFRKGDYLTAVEYYEKAYGIEKEMPTYQLNLGMAWLRLEDWIKAEEACTKALTQHRSPKGYFRRAKARKMLGRTEDAARGKFQSLMLSTICLFTIFYSAFCSLFCFLFSFQLLFSLHLRFLR</sequence>
<organism evidence="5 6">
    <name type="scientific">Dendrothele bispora (strain CBS 962.96)</name>
    <dbReference type="NCBI Taxonomy" id="1314807"/>
    <lineage>
        <taxon>Eukaryota</taxon>
        <taxon>Fungi</taxon>
        <taxon>Dikarya</taxon>
        <taxon>Basidiomycota</taxon>
        <taxon>Agaricomycotina</taxon>
        <taxon>Agaricomycetes</taxon>
        <taxon>Agaricomycetidae</taxon>
        <taxon>Agaricales</taxon>
        <taxon>Agaricales incertae sedis</taxon>
        <taxon>Dendrothele</taxon>
    </lineage>
</organism>
<dbReference type="InterPro" id="IPR019734">
    <property type="entry name" value="TPR_rpt"/>
</dbReference>
<evidence type="ECO:0000256" key="4">
    <source>
        <dbReference type="SAM" id="Phobius"/>
    </source>
</evidence>
<feature type="compositionally biased region" description="Basic residues" evidence="3">
    <location>
        <begin position="433"/>
        <end position="451"/>
    </location>
</feature>
<evidence type="ECO:0000313" key="5">
    <source>
        <dbReference type="EMBL" id="THU78754.1"/>
    </source>
</evidence>
<dbReference type="PANTHER" id="PTHR46423:SF1">
    <property type="entry name" value="RNA POLYMERASE II-ASSOCIATED PROTEIN 3"/>
    <property type="match status" value="1"/>
</dbReference>
<accession>A0A4S8KSF9</accession>
<feature type="compositionally biased region" description="Low complexity" evidence="3">
    <location>
        <begin position="460"/>
        <end position="470"/>
    </location>
</feature>
<feature type="repeat" description="TPR" evidence="2">
    <location>
        <begin position="496"/>
        <end position="529"/>
    </location>
</feature>
<feature type="compositionally biased region" description="Acidic residues" evidence="3">
    <location>
        <begin position="416"/>
        <end position="429"/>
    </location>
</feature>
<dbReference type="InterPro" id="IPR011990">
    <property type="entry name" value="TPR-like_helical_dom_sf"/>
</dbReference>
<dbReference type="AlphaFoldDB" id="A0A4S8KSF9"/>
<evidence type="ECO:0000313" key="6">
    <source>
        <dbReference type="Proteomes" id="UP000297245"/>
    </source>
</evidence>
<keyword evidence="4" id="KW-0472">Membrane</keyword>
<evidence type="ECO:0000256" key="1">
    <source>
        <dbReference type="ARBA" id="ARBA00022803"/>
    </source>
</evidence>
<feature type="region of interest" description="Disordered" evidence="3">
    <location>
        <begin position="343"/>
        <end position="478"/>
    </location>
</feature>
<proteinExistence type="predicted"/>
<dbReference type="InterPro" id="IPR051966">
    <property type="entry name" value="RPAP3"/>
</dbReference>
<reference evidence="5 6" key="1">
    <citation type="journal article" date="2019" name="Nat. Ecol. Evol.">
        <title>Megaphylogeny resolves global patterns of mushroom evolution.</title>
        <authorList>
            <person name="Varga T."/>
            <person name="Krizsan K."/>
            <person name="Foldi C."/>
            <person name="Dima B."/>
            <person name="Sanchez-Garcia M."/>
            <person name="Sanchez-Ramirez S."/>
            <person name="Szollosi G.J."/>
            <person name="Szarkandi J.G."/>
            <person name="Papp V."/>
            <person name="Albert L."/>
            <person name="Andreopoulos W."/>
            <person name="Angelini C."/>
            <person name="Antonin V."/>
            <person name="Barry K.W."/>
            <person name="Bougher N.L."/>
            <person name="Buchanan P."/>
            <person name="Buyck B."/>
            <person name="Bense V."/>
            <person name="Catcheside P."/>
            <person name="Chovatia M."/>
            <person name="Cooper J."/>
            <person name="Damon W."/>
            <person name="Desjardin D."/>
            <person name="Finy P."/>
            <person name="Geml J."/>
            <person name="Haridas S."/>
            <person name="Hughes K."/>
            <person name="Justo A."/>
            <person name="Karasinski D."/>
            <person name="Kautmanova I."/>
            <person name="Kiss B."/>
            <person name="Kocsube S."/>
            <person name="Kotiranta H."/>
            <person name="LaButti K.M."/>
            <person name="Lechner B.E."/>
            <person name="Liimatainen K."/>
            <person name="Lipzen A."/>
            <person name="Lukacs Z."/>
            <person name="Mihaltcheva S."/>
            <person name="Morgado L.N."/>
            <person name="Niskanen T."/>
            <person name="Noordeloos M.E."/>
            <person name="Ohm R.A."/>
            <person name="Ortiz-Santana B."/>
            <person name="Ovrebo C."/>
            <person name="Racz N."/>
            <person name="Riley R."/>
            <person name="Savchenko A."/>
            <person name="Shiryaev A."/>
            <person name="Soop K."/>
            <person name="Spirin V."/>
            <person name="Szebenyi C."/>
            <person name="Tomsovsky M."/>
            <person name="Tulloss R.E."/>
            <person name="Uehling J."/>
            <person name="Grigoriev I.V."/>
            <person name="Vagvolgyi C."/>
            <person name="Papp T."/>
            <person name="Martin F.M."/>
            <person name="Miettinen O."/>
            <person name="Hibbett D.S."/>
            <person name="Nagy L.G."/>
        </authorList>
    </citation>
    <scope>NUCLEOTIDE SEQUENCE [LARGE SCALE GENOMIC DNA]</scope>
    <source>
        <strain evidence="5 6">CBS 962.96</strain>
    </source>
</reference>
<evidence type="ECO:0000256" key="3">
    <source>
        <dbReference type="SAM" id="MobiDB-lite"/>
    </source>
</evidence>
<keyword evidence="1 2" id="KW-0802">TPR repeat</keyword>
<dbReference type="PROSITE" id="PS50005">
    <property type="entry name" value="TPR"/>
    <property type="match status" value="1"/>
</dbReference>
<feature type="compositionally biased region" description="Basic residues" evidence="3">
    <location>
        <begin position="343"/>
        <end position="353"/>
    </location>
</feature>
<feature type="compositionally biased region" description="Acidic residues" evidence="3">
    <location>
        <begin position="386"/>
        <end position="397"/>
    </location>
</feature>
<evidence type="ECO:0000256" key="2">
    <source>
        <dbReference type="PROSITE-ProRule" id="PRU00339"/>
    </source>
</evidence>
<gene>
    <name evidence="5" type="ORF">K435DRAFT_46250</name>
</gene>
<feature type="compositionally biased region" description="Low complexity" evidence="3">
    <location>
        <begin position="255"/>
        <end position="264"/>
    </location>
</feature>
<keyword evidence="6" id="KW-1185">Reference proteome</keyword>
<feature type="transmembrane region" description="Helical" evidence="4">
    <location>
        <begin position="590"/>
        <end position="619"/>
    </location>
</feature>
<feature type="region of interest" description="Disordered" evidence="3">
    <location>
        <begin position="1"/>
        <end position="31"/>
    </location>
</feature>
<keyword evidence="4" id="KW-0812">Transmembrane</keyword>
<dbReference type="Gene3D" id="1.25.40.10">
    <property type="entry name" value="Tetratricopeptide repeat domain"/>
    <property type="match status" value="1"/>
</dbReference>
<feature type="region of interest" description="Disordered" evidence="3">
    <location>
        <begin position="208"/>
        <end position="265"/>
    </location>
</feature>
<dbReference type="OrthoDB" id="420195at2759"/>
<dbReference type="Proteomes" id="UP000297245">
    <property type="component" value="Unassembled WGS sequence"/>
</dbReference>
<feature type="compositionally biased region" description="Gly residues" evidence="3">
    <location>
        <begin position="399"/>
        <end position="410"/>
    </location>
</feature>
<dbReference type="GO" id="GO:0101031">
    <property type="term" value="C:protein folding chaperone complex"/>
    <property type="evidence" value="ECO:0007669"/>
    <property type="project" value="TreeGrafter"/>
</dbReference>
<dbReference type="SUPFAM" id="SSF48452">
    <property type="entry name" value="TPR-like"/>
    <property type="match status" value="1"/>
</dbReference>
<feature type="compositionally biased region" description="Basic residues" evidence="3">
    <location>
        <begin position="1"/>
        <end position="18"/>
    </location>
</feature>
<dbReference type="EMBL" id="ML180138">
    <property type="protein sequence ID" value="THU78754.1"/>
    <property type="molecule type" value="Genomic_DNA"/>
</dbReference>
<protein>
    <submittedName>
        <fullName evidence="5">Uncharacterized protein</fullName>
    </submittedName>
</protein>
<name>A0A4S8KSF9_DENBC</name>
<dbReference type="SMART" id="SM00028">
    <property type="entry name" value="TPR"/>
    <property type="match status" value="2"/>
</dbReference>